<dbReference type="Pfam" id="PF05987">
    <property type="entry name" value="DUF898"/>
    <property type="match status" value="1"/>
</dbReference>
<evidence type="ECO:0000256" key="1">
    <source>
        <dbReference type="SAM" id="Phobius"/>
    </source>
</evidence>
<name>A0A0C1QSD0_9BACT</name>
<dbReference type="Proteomes" id="UP000031433">
    <property type="component" value="Unassembled WGS sequence"/>
</dbReference>
<feature type="transmembrane region" description="Helical" evidence="1">
    <location>
        <begin position="293"/>
        <end position="315"/>
    </location>
</feature>
<gene>
    <name evidence="2" type="ORF">SE37_00180</name>
</gene>
<dbReference type="AlphaFoldDB" id="A0A0C1QSD0"/>
<feature type="transmembrane region" description="Helical" evidence="1">
    <location>
        <begin position="256"/>
        <end position="281"/>
    </location>
</feature>
<dbReference type="EMBL" id="JXBL01000001">
    <property type="protein sequence ID" value="KIE41161.1"/>
    <property type="molecule type" value="Genomic_DNA"/>
</dbReference>
<feature type="transmembrane region" description="Helical" evidence="1">
    <location>
        <begin position="205"/>
        <end position="227"/>
    </location>
</feature>
<accession>A0A0C1QSD0</accession>
<keyword evidence="1" id="KW-0472">Membrane</keyword>
<comment type="caution">
    <text evidence="2">The sequence shown here is derived from an EMBL/GenBank/DDBJ whole genome shotgun (WGS) entry which is preliminary data.</text>
</comment>
<proteinExistence type="predicted"/>
<keyword evidence="1" id="KW-1133">Transmembrane helix</keyword>
<feature type="transmembrane region" description="Helical" evidence="1">
    <location>
        <begin position="89"/>
        <end position="109"/>
    </location>
</feature>
<reference evidence="2 3" key="1">
    <citation type="submission" date="2015-01" db="EMBL/GenBank/DDBJ databases">
        <title>Genome sequence of the anaerobic bacterium Geobacter soli GSS01, a dissimilatory Fe(III) reducer from soil.</title>
        <authorList>
            <person name="Yang G."/>
            <person name="Zhou S."/>
        </authorList>
    </citation>
    <scope>NUCLEOTIDE SEQUENCE [LARGE SCALE GENOMIC DNA]</scope>
    <source>
        <strain evidence="2 3">GSS01</strain>
    </source>
</reference>
<evidence type="ECO:0000313" key="2">
    <source>
        <dbReference type="EMBL" id="KIE41161.1"/>
    </source>
</evidence>
<protein>
    <submittedName>
        <fullName evidence="2">Membrane protein</fullName>
    </submittedName>
</protein>
<keyword evidence="1" id="KW-0812">Transmembrane</keyword>
<feature type="transmembrane region" description="Helical" evidence="1">
    <location>
        <begin position="344"/>
        <end position="367"/>
    </location>
</feature>
<evidence type="ECO:0000313" key="3">
    <source>
        <dbReference type="Proteomes" id="UP000031433"/>
    </source>
</evidence>
<feature type="transmembrane region" description="Helical" evidence="1">
    <location>
        <begin position="161"/>
        <end position="184"/>
    </location>
</feature>
<keyword evidence="3" id="KW-1185">Reference proteome</keyword>
<sequence>MDRETVSCPACGFSREMPAGTIPGGARVTCPRCRDTFMFARGTAAGTDPVPAIASPLGPEAAVAAPAAPSTARPRTLRFSFTGTAREYFGIWIVNTLLKILTLGVYSAWAKVRKRRYFYGNTMLHGAPFDYLANPRALFRGWLIGVLAFLLYTLGTNYSPTLSFAVGALFFAAVPWLVVRSRLFNLRNTSYRNLRFTFRADYRQAYLVYGLLSLLVPLTLGLLYPYAAYRRKRFLVENSGYGTTSFSFTTTTRDFYLLYLKAVAGFVAIVTVAVPLLFLAGGAFLPAGTGGPWRLAIVLPAFLIPLAYLYFAIYVSTNETNLTWNGTQVAGARFTCSLRARHMAWLYLSNAVAIFLTMGLMIPWATVRVLRYRMESLTVLATGDLQEFAAAPAEEVAATGEEIGDIFGIDVAL</sequence>
<feature type="transmembrane region" description="Helical" evidence="1">
    <location>
        <begin position="137"/>
        <end position="155"/>
    </location>
</feature>
<dbReference type="InterPro" id="IPR010295">
    <property type="entry name" value="DUF898"/>
</dbReference>
<organism evidence="2 3">
    <name type="scientific">Geobacter soli</name>
    <dbReference type="NCBI Taxonomy" id="1510391"/>
    <lineage>
        <taxon>Bacteria</taxon>
        <taxon>Pseudomonadati</taxon>
        <taxon>Thermodesulfobacteriota</taxon>
        <taxon>Desulfuromonadia</taxon>
        <taxon>Geobacterales</taxon>
        <taxon>Geobacteraceae</taxon>
        <taxon>Geobacter</taxon>
    </lineage>
</organism>
<dbReference type="RefSeq" id="WP_039642662.1">
    <property type="nucleotide sequence ID" value="NZ_JXBL01000001.1"/>
</dbReference>